<protein>
    <submittedName>
        <fullName evidence="1">Uncharacterized protein</fullName>
    </submittedName>
</protein>
<name>A0AAV3Z9K5_9GAST</name>
<dbReference type="EMBL" id="BLXT01002101">
    <property type="protein sequence ID" value="GFN91132.1"/>
    <property type="molecule type" value="Genomic_DNA"/>
</dbReference>
<evidence type="ECO:0000313" key="2">
    <source>
        <dbReference type="Proteomes" id="UP000735302"/>
    </source>
</evidence>
<gene>
    <name evidence="1" type="ORF">PoB_001763800</name>
</gene>
<keyword evidence="2" id="KW-1185">Reference proteome</keyword>
<dbReference type="AlphaFoldDB" id="A0AAV3Z9K5"/>
<sequence length="127" mass="14515">MSILINDDEVEHNWHGNSFMQVLLQLAIRTSTYGYWTGFFHFLASSNVTGYNIKFFHPQTDCLREPMKLLLNSSVPPLTVSSTTDNSYGHTNIMWSNVNGGISEQAKYRKYSVAPSTTSTMIKHERY</sequence>
<comment type="caution">
    <text evidence="1">The sequence shown here is derived from an EMBL/GenBank/DDBJ whole genome shotgun (WGS) entry which is preliminary data.</text>
</comment>
<organism evidence="1 2">
    <name type="scientific">Plakobranchus ocellatus</name>
    <dbReference type="NCBI Taxonomy" id="259542"/>
    <lineage>
        <taxon>Eukaryota</taxon>
        <taxon>Metazoa</taxon>
        <taxon>Spiralia</taxon>
        <taxon>Lophotrochozoa</taxon>
        <taxon>Mollusca</taxon>
        <taxon>Gastropoda</taxon>
        <taxon>Heterobranchia</taxon>
        <taxon>Euthyneura</taxon>
        <taxon>Panpulmonata</taxon>
        <taxon>Sacoglossa</taxon>
        <taxon>Placobranchoidea</taxon>
        <taxon>Plakobranchidae</taxon>
        <taxon>Plakobranchus</taxon>
    </lineage>
</organism>
<dbReference type="Proteomes" id="UP000735302">
    <property type="component" value="Unassembled WGS sequence"/>
</dbReference>
<evidence type="ECO:0000313" key="1">
    <source>
        <dbReference type="EMBL" id="GFN91132.1"/>
    </source>
</evidence>
<accession>A0AAV3Z9K5</accession>
<proteinExistence type="predicted"/>
<reference evidence="1 2" key="1">
    <citation type="journal article" date="2021" name="Elife">
        <title>Chloroplast acquisition without the gene transfer in kleptoplastic sea slugs, Plakobranchus ocellatus.</title>
        <authorList>
            <person name="Maeda T."/>
            <person name="Takahashi S."/>
            <person name="Yoshida T."/>
            <person name="Shimamura S."/>
            <person name="Takaki Y."/>
            <person name="Nagai Y."/>
            <person name="Toyoda A."/>
            <person name="Suzuki Y."/>
            <person name="Arimoto A."/>
            <person name="Ishii H."/>
            <person name="Satoh N."/>
            <person name="Nishiyama T."/>
            <person name="Hasebe M."/>
            <person name="Maruyama T."/>
            <person name="Minagawa J."/>
            <person name="Obokata J."/>
            <person name="Shigenobu S."/>
        </authorList>
    </citation>
    <scope>NUCLEOTIDE SEQUENCE [LARGE SCALE GENOMIC DNA]</scope>
</reference>